<dbReference type="PANTHER" id="PTHR43685">
    <property type="entry name" value="GLYCOSYLTRANSFERASE"/>
    <property type="match status" value="1"/>
</dbReference>
<dbReference type="AlphaFoldDB" id="A0A1M4W650"/>
<feature type="domain" description="Glycosyltransferase 2-like" evidence="2">
    <location>
        <begin position="7"/>
        <end position="131"/>
    </location>
</feature>
<dbReference type="Pfam" id="PF00535">
    <property type="entry name" value="Glycos_transf_2"/>
    <property type="match status" value="1"/>
</dbReference>
<dbReference type="OrthoDB" id="9813550at2"/>
<organism evidence="3 4">
    <name type="scientific">Psychroflexus salarius</name>
    <dbReference type="NCBI Taxonomy" id="1155689"/>
    <lineage>
        <taxon>Bacteria</taxon>
        <taxon>Pseudomonadati</taxon>
        <taxon>Bacteroidota</taxon>
        <taxon>Flavobacteriia</taxon>
        <taxon>Flavobacteriales</taxon>
        <taxon>Flavobacteriaceae</taxon>
        <taxon>Psychroflexus</taxon>
    </lineage>
</organism>
<dbReference type="GO" id="GO:0016740">
    <property type="term" value="F:transferase activity"/>
    <property type="evidence" value="ECO:0007669"/>
    <property type="project" value="UniProtKB-KW"/>
</dbReference>
<protein>
    <submittedName>
        <fullName evidence="3">Glycosyltransferase, catalytic subunit of cellulose synthase and poly-beta-1,6-N-acetylglucosamine synthase</fullName>
    </submittedName>
</protein>
<dbReference type="InterPro" id="IPR050834">
    <property type="entry name" value="Glycosyltransf_2"/>
</dbReference>
<dbReference type="SUPFAM" id="SSF53448">
    <property type="entry name" value="Nucleotide-diphospho-sugar transferases"/>
    <property type="match status" value="1"/>
</dbReference>
<feature type="transmembrane region" description="Helical" evidence="1">
    <location>
        <begin position="241"/>
        <end position="260"/>
    </location>
</feature>
<evidence type="ECO:0000313" key="3">
    <source>
        <dbReference type="EMBL" id="SHE76630.1"/>
    </source>
</evidence>
<gene>
    <name evidence="3" type="ORF">SAMN05444278_10597</name>
</gene>
<dbReference type="RefSeq" id="WP_073193023.1">
    <property type="nucleotide sequence ID" value="NZ_FQTW01000005.1"/>
</dbReference>
<keyword evidence="1" id="KW-0472">Membrane</keyword>
<keyword evidence="4" id="KW-1185">Reference proteome</keyword>
<dbReference type="InterPro" id="IPR029044">
    <property type="entry name" value="Nucleotide-diphossugar_trans"/>
</dbReference>
<dbReference type="Proteomes" id="UP000184462">
    <property type="component" value="Unassembled WGS sequence"/>
</dbReference>
<dbReference type="PANTHER" id="PTHR43685:SF2">
    <property type="entry name" value="GLYCOSYLTRANSFERASE 2-LIKE DOMAIN-CONTAINING PROTEIN"/>
    <property type="match status" value="1"/>
</dbReference>
<sequence length="333" mass="38121">MSRTYTFVIPVYNRPQEIRELLMSFLELEGVFDFEILIIEDGSTLTSKSVVEAFITRLKISYHFKPNSGPGDSRNYGMSISKADYFIILDSDVILPPHYLLAVDDALNTHHFDCYGGPDQSHKDFSTTQKAIDFSMTSFLTTGGIRGNKHSQTSSYEPRSFNMGISRKAFIASGGFGKIHPGEDPDLSIRLKNLGFNLGFIPEAYVYHKRRIDLNKFYSQVSKFGRVRPILMKWHPECYKITFLFPSLFCLGLLISFMLIPLSLSLLVLYGIYFLLVFLSSLFKYRSFNVALLTIFAVLVQFFGYGIAFAKSYFKILILKQNPQKVYPNLFFK</sequence>
<reference evidence="3 4" key="1">
    <citation type="submission" date="2016-11" db="EMBL/GenBank/DDBJ databases">
        <authorList>
            <person name="Jaros S."/>
            <person name="Januszkiewicz K."/>
            <person name="Wedrychowicz H."/>
        </authorList>
    </citation>
    <scope>NUCLEOTIDE SEQUENCE [LARGE SCALE GENOMIC DNA]</scope>
    <source>
        <strain evidence="3 4">DSM 25661</strain>
    </source>
</reference>
<accession>A0A1M4W650</accession>
<dbReference type="InterPro" id="IPR001173">
    <property type="entry name" value="Glyco_trans_2-like"/>
</dbReference>
<dbReference type="STRING" id="1155689.SAMN05444278_10597"/>
<keyword evidence="3" id="KW-0808">Transferase</keyword>
<keyword evidence="1" id="KW-1133">Transmembrane helix</keyword>
<name>A0A1M4W650_9FLAO</name>
<evidence type="ECO:0000256" key="1">
    <source>
        <dbReference type="SAM" id="Phobius"/>
    </source>
</evidence>
<feature type="transmembrane region" description="Helical" evidence="1">
    <location>
        <begin position="290"/>
        <end position="310"/>
    </location>
</feature>
<evidence type="ECO:0000259" key="2">
    <source>
        <dbReference type="Pfam" id="PF00535"/>
    </source>
</evidence>
<proteinExistence type="predicted"/>
<dbReference type="EMBL" id="FQTW01000005">
    <property type="protein sequence ID" value="SHE76630.1"/>
    <property type="molecule type" value="Genomic_DNA"/>
</dbReference>
<dbReference type="Gene3D" id="3.90.550.10">
    <property type="entry name" value="Spore Coat Polysaccharide Biosynthesis Protein SpsA, Chain A"/>
    <property type="match status" value="1"/>
</dbReference>
<evidence type="ECO:0000313" key="4">
    <source>
        <dbReference type="Proteomes" id="UP000184462"/>
    </source>
</evidence>
<feature type="transmembrane region" description="Helical" evidence="1">
    <location>
        <begin position="266"/>
        <end position="283"/>
    </location>
</feature>
<keyword evidence="1" id="KW-0812">Transmembrane</keyword>